<evidence type="ECO:0000256" key="1">
    <source>
        <dbReference type="ARBA" id="ARBA00004196"/>
    </source>
</evidence>
<evidence type="ECO:0000313" key="5">
    <source>
        <dbReference type="EMBL" id="SDS06946.1"/>
    </source>
</evidence>
<proteinExistence type="predicted"/>
<dbReference type="AlphaFoldDB" id="A0A1H1P6R4"/>
<dbReference type="PROSITE" id="PS51257">
    <property type="entry name" value="PROKAR_LIPOPROTEIN"/>
    <property type="match status" value="1"/>
</dbReference>
<dbReference type="EMBL" id="LT629776">
    <property type="protein sequence ID" value="SDS06946.1"/>
    <property type="molecule type" value="Genomic_DNA"/>
</dbReference>
<sequence>MRRALAGVALAAVAALGLGACTGQTDAEQERAGTIALLLPEAQAARYETSDRPTFEEVARQRCPDCQLLYANAEQDAAAQQEQAEAMIARGTDVLVIDAVDTTAATSIVAAAERNDVAVIAYDRFIDDPRVDYYVSFDSRMIGYEQGKAIVRALADAEPGEEPPGALLVHGSPTDPNSAALKAGVHQALDGAEVTILAEYDTPDWSPTRAQEWVTAQLTQYAGRVDAVYAANDGIAGGSIAAMKAAGYEPIPPVTGQDAELSAVQRIVDGDQLMTVAKATDQQARTAAEVAVRVLRGEDPVASTTIGGVPSFLLAPTSIWADDVERVVVQGRIHAVDEICTDPYADACARLGLTDQGAS</sequence>
<comment type="subcellular location">
    <subcellularLocation>
        <location evidence="1">Cell envelope</location>
    </subcellularLocation>
</comment>
<dbReference type="SUPFAM" id="SSF53822">
    <property type="entry name" value="Periplasmic binding protein-like I"/>
    <property type="match status" value="1"/>
</dbReference>
<dbReference type="STRING" id="545619.SAMN04489860_0726"/>
<dbReference type="InterPro" id="IPR028082">
    <property type="entry name" value="Peripla_BP_I"/>
</dbReference>
<keyword evidence="2 3" id="KW-0732">Signal</keyword>
<protein>
    <submittedName>
        <fullName evidence="5">D-xylose transport system substrate-binding protein</fullName>
    </submittedName>
</protein>
<dbReference type="PANTHER" id="PTHR30036">
    <property type="entry name" value="D-XYLOSE-BINDING PERIPLASMIC PROTEIN"/>
    <property type="match status" value="1"/>
</dbReference>
<dbReference type="GO" id="GO:0030246">
    <property type="term" value="F:carbohydrate binding"/>
    <property type="evidence" value="ECO:0007669"/>
    <property type="project" value="TreeGrafter"/>
</dbReference>
<evidence type="ECO:0000256" key="3">
    <source>
        <dbReference type="SAM" id="SignalP"/>
    </source>
</evidence>
<feature type="domain" description="Periplasmic binding protein" evidence="4">
    <location>
        <begin position="35"/>
        <end position="298"/>
    </location>
</feature>
<accession>A0A1H1P6R4</accession>
<feature type="chain" id="PRO_5038398894" evidence="3">
    <location>
        <begin position="21"/>
        <end position="359"/>
    </location>
</feature>
<dbReference type="Pfam" id="PF13407">
    <property type="entry name" value="Peripla_BP_4"/>
    <property type="match status" value="1"/>
</dbReference>
<dbReference type="Gene3D" id="3.40.50.2300">
    <property type="match status" value="2"/>
</dbReference>
<keyword evidence="6" id="KW-1185">Reference proteome</keyword>
<evidence type="ECO:0000259" key="4">
    <source>
        <dbReference type="Pfam" id="PF13407"/>
    </source>
</evidence>
<dbReference type="GO" id="GO:0030288">
    <property type="term" value="C:outer membrane-bounded periplasmic space"/>
    <property type="evidence" value="ECO:0007669"/>
    <property type="project" value="TreeGrafter"/>
</dbReference>
<reference evidence="5 6" key="1">
    <citation type="submission" date="2016-10" db="EMBL/GenBank/DDBJ databases">
        <authorList>
            <person name="de Groot N.N."/>
        </authorList>
    </citation>
    <scope>NUCLEOTIDE SEQUENCE [LARGE SCALE GENOMIC DNA]</scope>
    <source>
        <strain evidence="5 6">DSM 22126</strain>
    </source>
</reference>
<dbReference type="OrthoDB" id="9773673at2"/>
<gene>
    <name evidence="5" type="ORF">SAMN04489860_0726</name>
</gene>
<name>A0A1H1P6R4_9CELL</name>
<dbReference type="InterPro" id="IPR025997">
    <property type="entry name" value="SBP_2_dom"/>
</dbReference>
<dbReference type="eggNOG" id="COG4213">
    <property type="taxonomic scope" value="Bacteria"/>
</dbReference>
<dbReference type="PANTHER" id="PTHR30036:SF1">
    <property type="entry name" value="D-XYLOSE-BINDING PERIPLASMIC PROTEIN"/>
    <property type="match status" value="1"/>
</dbReference>
<feature type="signal peptide" evidence="3">
    <location>
        <begin position="1"/>
        <end position="20"/>
    </location>
</feature>
<evidence type="ECO:0000256" key="2">
    <source>
        <dbReference type="ARBA" id="ARBA00022729"/>
    </source>
</evidence>
<dbReference type="Proteomes" id="UP000185663">
    <property type="component" value="Chromosome I"/>
</dbReference>
<evidence type="ECO:0000313" key="6">
    <source>
        <dbReference type="Proteomes" id="UP000185663"/>
    </source>
</evidence>
<dbReference type="InterPro" id="IPR050555">
    <property type="entry name" value="Bact_Solute-Bind_Prot2"/>
</dbReference>
<organism evidence="5 6">
    <name type="scientific">Paraoerskovia marina</name>
    <dbReference type="NCBI Taxonomy" id="545619"/>
    <lineage>
        <taxon>Bacteria</taxon>
        <taxon>Bacillati</taxon>
        <taxon>Actinomycetota</taxon>
        <taxon>Actinomycetes</taxon>
        <taxon>Micrococcales</taxon>
        <taxon>Cellulomonadaceae</taxon>
        <taxon>Paraoerskovia</taxon>
    </lineage>
</organism>
<dbReference type="RefSeq" id="WP_083371615.1">
    <property type="nucleotide sequence ID" value="NZ_LT629776.1"/>
</dbReference>